<proteinExistence type="predicted"/>
<evidence type="ECO:0000313" key="4">
    <source>
        <dbReference type="EMBL" id="WRL64580.1"/>
    </source>
</evidence>
<dbReference type="Proteomes" id="UP001324287">
    <property type="component" value="Chromosome"/>
</dbReference>
<keyword evidence="5" id="KW-1185">Reference proteome</keyword>
<gene>
    <name evidence="4" type="ORF">U6N30_01885</name>
</gene>
<dbReference type="InterPro" id="IPR027381">
    <property type="entry name" value="LytR/CpsA/Psr_C"/>
</dbReference>
<accession>A0ABZ1B1B7</accession>
<keyword evidence="2" id="KW-0812">Transmembrane</keyword>
<keyword evidence="2" id="KW-0472">Membrane</keyword>
<dbReference type="Gene3D" id="3.30.70.2390">
    <property type="match status" value="1"/>
</dbReference>
<feature type="domain" description="LytR/CpsA/Psr regulator C-terminal" evidence="3">
    <location>
        <begin position="322"/>
        <end position="389"/>
    </location>
</feature>
<feature type="region of interest" description="Disordered" evidence="1">
    <location>
        <begin position="1"/>
        <end position="244"/>
    </location>
</feature>
<evidence type="ECO:0000259" key="3">
    <source>
        <dbReference type="Pfam" id="PF13399"/>
    </source>
</evidence>
<feature type="transmembrane region" description="Helical" evidence="2">
    <location>
        <begin position="254"/>
        <end position="275"/>
    </location>
</feature>
<reference evidence="4 5" key="1">
    <citation type="submission" date="2023-12" db="EMBL/GenBank/DDBJ databases">
        <title>Blastococcus brunescens sp. nov., an actonobacterium isolated from sandstone collected in sahara desert.</title>
        <authorList>
            <person name="Gtari M."/>
            <person name="Ghodhbane F."/>
        </authorList>
    </citation>
    <scope>NUCLEOTIDE SEQUENCE [LARGE SCALE GENOMIC DNA]</scope>
    <source>
        <strain evidence="4 5">BMG 8361</strain>
    </source>
</reference>
<sequence length="419" mass="43023">MSRPVPGAAARTPEAPRQMSRSRLPLPPVPAAPPRGGARPAAARPAAPLTSVAPFQAVPAPEPLADQDPYLTAAPAAGARGDLLERPARLQPAPAPARPSRAWPADEPSLSSTGRSGPRISEPAPRVPSQTTPSGSSAPAYGDWTKPSRSGDSVFAADPELLAEAPSAPGTTAIPERSVRRRRSARGPVDAADDLDLDGGPAPVRGPGTGPVGGRAAMRAERQAADAVRRKAEGRKGSAVAVLEEDEPRRPRRVLTALLAMTVVALAVLGVYTFLSPRTEEAATQSPANPSASAPVVPDVDALPELPADPIEVAPVAAAPVRVPVTVLNSTDINGLAAKVSGAIAGGGWETPAVGAYLADDVAASTVFFTEGDENQRVAATQLIEMFPQLQGPTVRFFELPADVQAPGLVVVTTGDWQP</sequence>
<dbReference type="Pfam" id="PF13399">
    <property type="entry name" value="LytR_C"/>
    <property type="match status" value="1"/>
</dbReference>
<evidence type="ECO:0000256" key="2">
    <source>
        <dbReference type="SAM" id="Phobius"/>
    </source>
</evidence>
<feature type="compositionally biased region" description="Low complexity" evidence="1">
    <location>
        <begin position="34"/>
        <end position="53"/>
    </location>
</feature>
<dbReference type="RefSeq" id="WP_324275906.1">
    <property type="nucleotide sequence ID" value="NZ_CP141261.1"/>
</dbReference>
<protein>
    <submittedName>
        <fullName evidence="4">LytR C-terminal domain-containing protein</fullName>
    </submittedName>
</protein>
<organism evidence="4 5">
    <name type="scientific">Blastococcus brunescens</name>
    <dbReference type="NCBI Taxonomy" id="1564165"/>
    <lineage>
        <taxon>Bacteria</taxon>
        <taxon>Bacillati</taxon>
        <taxon>Actinomycetota</taxon>
        <taxon>Actinomycetes</taxon>
        <taxon>Geodermatophilales</taxon>
        <taxon>Geodermatophilaceae</taxon>
        <taxon>Blastococcus</taxon>
    </lineage>
</organism>
<name>A0ABZ1B1B7_9ACTN</name>
<feature type="compositionally biased region" description="Basic and acidic residues" evidence="1">
    <location>
        <begin position="218"/>
        <end position="236"/>
    </location>
</feature>
<feature type="compositionally biased region" description="Polar residues" evidence="1">
    <location>
        <begin position="128"/>
        <end position="137"/>
    </location>
</feature>
<evidence type="ECO:0000313" key="5">
    <source>
        <dbReference type="Proteomes" id="UP001324287"/>
    </source>
</evidence>
<keyword evidence="2" id="KW-1133">Transmembrane helix</keyword>
<evidence type="ECO:0000256" key="1">
    <source>
        <dbReference type="SAM" id="MobiDB-lite"/>
    </source>
</evidence>
<dbReference type="EMBL" id="CP141261">
    <property type="protein sequence ID" value="WRL64580.1"/>
    <property type="molecule type" value="Genomic_DNA"/>
</dbReference>